<feature type="domain" description="Pseudouridine synthase RsuA/RluA-like" evidence="3">
    <location>
        <begin position="13"/>
        <end position="167"/>
    </location>
</feature>
<reference evidence="4 5" key="1">
    <citation type="journal article" date="2023" name="Microbiol. Resour. Announc.">
        <title>Complete Genome Sequence of Imperialibacter roseus strain P4T.</title>
        <authorList>
            <person name="Tizabi D.R."/>
            <person name="Bachvaroff T."/>
            <person name="Hill R.T."/>
        </authorList>
    </citation>
    <scope>NUCLEOTIDE SEQUENCE [LARGE SCALE GENOMIC DNA]</scope>
    <source>
        <strain evidence="4 5">P4T</strain>
    </source>
</reference>
<dbReference type="Gene3D" id="3.30.2350.10">
    <property type="entry name" value="Pseudouridine synthase"/>
    <property type="match status" value="1"/>
</dbReference>
<dbReference type="EMBL" id="CP136051">
    <property type="protein sequence ID" value="WOK05721.1"/>
    <property type="molecule type" value="Genomic_DNA"/>
</dbReference>
<dbReference type="Pfam" id="PF00849">
    <property type="entry name" value="PseudoU_synth_2"/>
    <property type="match status" value="1"/>
</dbReference>
<dbReference type="SUPFAM" id="SSF55120">
    <property type="entry name" value="Pseudouridine synthase"/>
    <property type="match status" value="1"/>
</dbReference>
<dbReference type="InterPro" id="IPR006145">
    <property type="entry name" value="PsdUridine_synth_RsuA/RluA"/>
</dbReference>
<proteinExistence type="inferred from homology"/>
<comment type="similarity">
    <text evidence="1">Belongs to the pseudouridine synthase RluA family.</text>
</comment>
<sequence length="225" mass="25689">MDFRKLILFEDNHLLIVNKPGGMLVQGDDTGDDSLVDYAKAYVKEKYNKPGLVFMGLVHRIDRPVSGVVMLAKTSKALERMTKAFRERTIEKIYWAVVTRRPPKEEATLVHWLEKDSKKNTVTAYNKEKGSAQRSELSFKVLKVFHDYCLLEVRPVTGRPHQIRAQLGKMGCPIKGDRKYGQQFPNEDSCINLHAKTLIFAHPVTKETMTVDAPLPIKSYWQAVS</sequence>
<dbReference type="PANTHER" id="PTHR21600">
    <property type="entry name" value="MITOCHONDRIAL RNA PSEUDOURIDINE SYNTHASE"/>
    <property type="match status" value="1"/>
</dbReference>
<protein>
    <submittedName>
        <fullName evidence="4">RluA family pseudouridine synthase</fullName>
        <ecNumber evidence="4">5.4.99.-</ecNumber>
    </submittedName>
</protein>
<name>A0ABZ0IPR9_9BACT</name>
<keyword evidence="2 4" id="KW-0413">Isomerase</keyword>
<dbReference type="EC" id="5.4.99.-" evidence="4"/>
<dbReference type="PROSITE" id="PS01129">
    <property type="entry name" value="PSI_RLU"/>
    <property type="match status" value="1"/>
</dbReference>
<dbReference type="RefSeq" id="WP_317488477.1">
    <property type="nucleotide sequence ID" value="NZ_CP136051.1"/>
</dbReference>
<dbReference type="GO" id="GO:0016853">
    <property type="term" value="F:isomerase activity"/>
    <property type="evidence" value="ECO:0007669"/>
    <property type="project" value="UniProtKB-KW"/>
</dbReference>
<evidence type="ECO:0000256" key="2">
    <source>
        <dbReference type="ARBA" id="ARBA00023235"/>
    </source>
</evidence>
<dbReference type="InterPro" id="IPR006224">
    <property type="entry name" value="PsdUridine_synth_RluA-like_CS"/>
</dbReference>
<evidence type="ECO:0000259" key="3">
    <source>
        <dbReference type="Pfam" id="PF00849"/>
    </source>
</evidence>
<gene>
    <name evidence="4" type="ORF">RT717_21835</name>
</gene>
<dbReference type="InterPro" id="IPR050188">
    <property type="entry name" value="RluA_PseudoU_synthase"/>
</dbReference>
<evidence type="ECO:0000313" key="5">
    <source>
        <dbReference type="Proteomes" id="UP001302349"/>
    </source>
</evidence>
<dbReference type="PANTHER" id="PTHR21600:SF83">
    <property type="entry name" value="PSEUDOURIDYLATE SYNTHASE RPUSD4, MITOCHONDRIAL"/>
    <property type="match status" value="1"/>
</dbReference>
<evidence type="ECO:0000256" key="1">
    <source>
        <dbReference type="ARBA" id="ARBA00010876"/>
    </source>
</evidence>
<dbReference type="InterPro" id="IPR020103">
    <property type="entry name" value="PsdUridine_synth_cat_dom_sf"/>
</dbReference>
<accession>A0ABZ0IPR9</accession>
<dbReference type="Proteomes" id="UP001302349">
    <property type="component" value="Chromosome"/>
</dbReference>
<dbReference type="CDD" id="cd02869">
    <property type="entry name" value="PseudoU_synth_RluA_like"/>
    <property type="match status" value="1"/>
</dbReference>
<keyword evidence="5" id="KW-1185">Reference proteome</keyword>
<evidence type="ECO:0000313" key="4">
    <source>
        <dbReference type="EMBL" id="WOK05721.1"/>
    </source>
</evidence>
<organism evidence="4 5">
    <name type="scientific">Imperialibacter roseus</name>
    <dbReference type="NCBI Taxonomy" id="1324217"/>
    <lineage>
        <taxon>Bacteria</taxon>
        <taxon>Pseudomonadati</taxon>
        <taxon>Bacteroidota</taxon>
        <taxon>Cytophagia</taxon>
        <taxon>Cytophagales</taxon>
        <taxon>Flammeovirgaceae</taxon>
        <taxon>Imperialibacter</taxon>
    </lineage>
</organism>